<dbReference type="CDD" id="cd06171">
    <property type="entry name" value="Sigma70_r4"/>
    <property type="match status" value="1"/>
</dbReference>
<keyword evidence="2" id="KW-0805">Transcription regulation</keyword>
<dbReference type="InterPro" id="IPR013325">
    <property type="entry name" value="RNA_pol_sigma_r2"/>
</dbReference>
<dbReference type="Gene3D" id="1.10.1740.10">
    <property type="match status" value="1"/>
</dbReference>
<feature type="domain" description="RNA polymerase sigma factor 70 region 4 type 2" evidence="6">
    <location>
        <begin position="121"/>
        <end position="163"/>
    </location>
</feature>
<protein>
    <recommendedName>
        <fullName evidence="9">RNA polymerase sigma factor</fullName>
    </recommendedName>
</protein>
<keyword evidence="8" id="KW-1185">Reference proteome</keyword>
<feature type="domain" description="RNA polymerase sigma-70 region 2" evidence="5">
    <location>
        <begin position="20"/>
        <end position="84"/>
    </location>
</feature>
<dbReference type="Pfam" id="PF04542">
    <property type="entry name" value="Sigma70_r2"/>
    <property type="match status" value="1"/>
</dbReference>
<dbReference type="InterPro" id="IPR014284">
    <property type="entry name" value="RNA_pol_sigma-70_dom"/>
</dbReference>
<comment type="similarity">
    <text evidence="1">Belongs to the sigma-70 factor family. ECF subfamily.</text>
</comment>
<dbReference type="NCBIfam" id="TIGR02937">
    <property type="entry name" value="sigma70-ECF"/>
    <property type="match status" value="1"/>
</dbReference>
<organism evidence="7 8">
    <name type="scientific">Kordiimonas sediminis</name>
    <dbReference type="NCBI Taxonomy" id="1735581"/>
    <lineage>
        <taxon>Bacteria</taxon>
        <taxon>Pseudomonadati</taxon>
        <taxon>Pseudomonadota</taxon>
        <taxon>Alphaproteobacteria</taxon>
        <taxon>Kordiimonadales</taxon>
        <taxon>Kordiimonadaceae</taxon>
        <taxon>Kordiimonas</taxon>
    </lineage>
</organism>
<comment type="caution">
    <text evidence="7">The sequence shown here is derived from an EMBL/GenBank/DDBJ whole genome shotgun (WGS) entry which is preliminary data.</text>
</comment>
<evidence type="ECO:0000313" key="7">
    <source>
        <dbReference type="EMBL" id="GHF16065.1"/>
    </source>
</evidence>
<accession>A0A919E5W8</accession>
<dbReference type="GO" id="GO:0016987">
    <property type="term" value="F:sigma factor activity"/>
    <property type="evidence" value="ECO:0007669"/>
    <property type="project" value="UniProtKB-KW"/>
</dbReference>
<keyword evidence="4" id="KW-0804">Transcription</keyword>
<evidence type="ECO:0000256" key="3">
    <source>
        <dbReference type="ARBA" id="ARBA00023082"/>
    </source>
</evidence>
<dbReference type="SUPFAM" id="SSF88946">
    <property type="entry name" value="Sigma2 domain of RNA polymerase sigma factors"/>
    <property type="match status" value="1"/>
</dbReference>
<evidence type="ECO:0000256" key="4">
    <source>
        <dbReference type="ARBA" id="ARBA00023163"/>
    </source>
</evidence>
<dbReference type="GO" id="GO:0003677">
    <property type="term" value="F:DNA binding"/>
    <property type="evidence" value="ECO:0007669"/>
    <property type="project" value="InterPro"/>
</dbReference>
<sequence>MPKGVFAGDDSVRRVEEAAKENRSVLYAWLRRKIGDPEQAEDIVQQVFVRALGYAKTNHVENARALLFKIAANLAVNEFRRKSREARHIVHLDQDDQPISEMGATDTTPEGELENKQRLSELKATIDRMPERQRKAFVMNRFEGKTYQEIAEVFGVSVSTIEKDFIGALRKLREASKEETGNVVPLNARRRKKKRC</sequence>
<dbReference type="InterPro" id="IPR039425">
    <property type="entry name" value="RNA_pol_sigma-70-like"/>
</dbReference>
<reference evidence="7" key="2">
    <citation type="submission" date="2020-09" db="EMBL/GenBank/DDBJ databases">
        <authorList>
            <person name="Sun Q."/>
            <person name="Kim S."/>
        </authorList>
    </citation>
    <scope>NUCLEOTIDE SEQUENCE</scope>
    <source>
        <strain evidence="7">KCTC 42590</strain>
    </source>
</reference>
<dbReference type="InterPro" id="IPR007627">
    <property type="entry name" value="RNA_pol_sigma70_r2"/>
</dbReference>
<gene>
    <name evidence="7" type="ORF">GCM10017044_07920</name>
</gene>
<dbReference type="SUPFAM" id="SSF88659">
    <property type="entry name" value="Sigma3 and sigma4 domains of RNA polymerase sigma factors"/>
    <property type="match status" value="1"/>
</dbReference>
<evidence type="ECO:0000259" key="5">
    <source>
        <dbReference type="Pfam" id="PF04542"/>
    </source>
</evidence>
<dbReference type="Proteomes" id="UP000630923">
    <property type="component" value="Unassembled WGS sequence"/>
</dbReference>
<dbReference type="GO" id="GO:0006352">
    <property type="term" value="P:DNA-templated transcription initiation"/>
    <property type="evidence" value="ECO:0007669"/>
    <property type="project" value="InterPro"/>
</dbReference>
<dbReference type="Gene3D" id="1.10.10.10">
    <property type="entry name" value="Winged helix-like DNA-binding domain superfamily/Winged helix DNA-binding domain"/>
    <property type="match status" value="1"/>
</dbReference>
<dbReference type="InterPro" id="IPR036388">
    <property type="entry name" value="WH-like_DNA-bd_sf"/>
</dbReference>
<dbReference type="AlphaFoldDB" id="A0A919E5W8"/>
<proteinExistence type="inferred from homology"/>
<evidence type="ECO:0000313" key="8">
    <source>
        <dbReference type="Proteomes" id="UP000630923"/>
    </source>
</evidence>
<evidence type="ECO:0000256" key="1">
    <source>
        <dbReference type="ARBA" id="ARBA00010641"/>
    </source>
</evidence>
<dbReference type="PANTHER" id="PTHR43133:SF63">
    <property type="entry name" value="RNA POLYMERASE SIGMA FACTOR FECI-RELATED"/>
    <property type="match status" value="1"/>
</dbReference>
<reference evidence="7" key="1">
    <citation type="journal article" date="2014" name="Int. J. Syst. Evol. Microbiol.">
        <title>Complete genome sequence of Corynebacterium casei LMG S-19264T (=DSM 44701T), isolated from a smear-ripened cheese.</title>
        <authorList>
            <consortium name="US DOE Joint Genome Institute (JGI-PGF)"/>
            <person name="Walter F."/>
            <person name="Albersmeier A."/>
            <person name="Kalinowski J."/>
            <person name="Ruckert C."/>
        </authorList>
    </citation>
    <scope>NUCLEOTIDE SEQUENCE</scope>
    <source>
        <strain evidence="7">KCTC 42590</strain>
    </source>
</reference>
<name>A0A919E5W8_9PROT</name>
<evidence type="ECO:0008006" key="9">
    <source>
        <dbReference type="Google" id="ProtNLM"/>
    </source>
</evidence>
<evidence type="ECO:0000259" key="6">
    <source>
        <dbReference type="Pfam" id="PF08281"/>
    </source>
</evidence>
<keyword evidence="3" id="KW-0731">Sigma factor</keyword>
<dbReference type="EMBL" id="BNCI01000001">
    <property type="protein sequence ID" value="GHF16065.1"/>
    <property type="molecule type" value="Genomic_DNA"/>
</dbReference>
<dbReference type="InterPro" id="IPR013324">
    <property type="entry name" value="RNA_pol_sigma_r3/r4-like"/>
</dbReference>
<dbReference type="RefSeq" id="WP_191250246.1">
    <property type="nucleotide sequence ID" value="NZ_BNCI01000001.1"/>
</dbReference>
<dbReference type="PANTHER" id="PTHR43133">
    <property type="entry name" value="RNA POLYMERASE ECF-TYPE SIGMA FACTO"/>
    <property type="match status" value="1"/>
</dbReference>
<dbReference type="Pfam" id="PF08281">
    <property type="entry name" value="Sigma70_r4_2"/>
    <property type="match status" value="1"/>
</dbReference>
<evidence type="ECO:0000256" key="2">
    <source>
        <dbReference type="ARBA" id="ARBA00023015"/>
    </source>
</evidence>
<dbReference type="InterPro" id="IPR013249">
    <property type="entry name" value="RNA_pol_sigma70_r4_t2"/>
</dbReference>